<dbReference type="NCBIfam" id="TIGR01509">
    <property type="entry name" value="HAD-SF-IA-v3"/>
    <property type="match status" value="1"/>
</dbReference>
<sequence length="229" mass="25586">MPKFRPVTHVIFDMDGLILDTEKLYKSTVAAIVSDYGKIYSPEVRLAVMGTKAFDSAKIIVESLNIPITVEEFATRAKEEQAKVMGDANLMPGAERLIRHLHYSKVPIAIATSSSHENFVLKTAKHAELFRYFHHIVKGSEDPEVKEGKPAPDIFLVASRRFQAMPPPEKCLVFEDSPNGVKAAVRAGMQVVMVPEEYVPDEYKQDATIVLKSLLDFKPEDFGLPPFPN</sequence>
<dbReference type="SFLD" id="SFLDG01129">
    <property type="entry name" value="C1.5:_HAD__Beta-PGM__Phosphata"/>
    <property type="match status" value="1"/>
</dbReference>
<dbReference type="Pfam" id="PF00702">
    <property type="entry name" value="Hydrolase"/>
    <property type="match status" value="1"/>
</dbReference>
<dbReference type="Gene3D" id="3.40.50.1000">
    <property type="entry name" value="HAD superfamily/HAD-like"/>
    <property type="match status" value="1"/>
</dbReference>
<dbReference type="PANTHER" id="PTHR18901:SF38">
    <property type="entry name" value="PSEUDOURIDINE-5'-PHOSPHATASE"/>
    <property type="match status" value="1"/>
</dbReference>
<comment type="caution">
    <text evidence="1">The sequence shown here is derived from an EMBL/GenBank/DDBJ whole genome shotgun (WGS) entry which is preliminary data.</text>
</comment>
<organism evidence="1 2">
    <name type="scientific">Ranatra chinensis</name>
    <dbReference type="NCBI Taxonomy" id="642074"/>
    <lineage>
        <taxon>Eukaryota</taxon>
        <taxon>Metazoa</taxon>
        <taxon>Ecdysozoa</taxon>
        <taxon>Arthropoda</taxon>
        <taxon>Hexapoda</taxon>
        <taxon>Insecta</taxon>
        <taxon>Pterygota</taxon>
        <taxon>Neoptera</taxon>
        <taxon>Paraneoptera</taxon>
        <taxon>Hemiptera</taxon>
        <taxon>Heteroptera</taxon>
        <taxon>Panheteroptera</taxon>
        <taxon>Nepomorpha</taxon>
        <taxon>Nepidae</taxon>
        <taxon>Ranatrinae</taxon>
        <taxon>Ranatra</taxon>
    </lineage>
</organism>
<dbReference type="SUPFAM" id="SSF56784">
    <property type="entry name" value="HAD-like"/>
    <property type="match status" value="1"/>
</dbReference>
<dbReference type="FunFam" id="3.40.50.1000:FF:000055">
    <property type="entry name" value="Haloacid dehalogenase-like hydrolase family protein"/>
    <property type="match status" value="1"/>
</dbReference>
<gene>
    <name evidence="1" type="ORF">AAG570_010280</name>
</gene>
<name>A0ABD0YM61_9HEMI</name>
<accession>A0ABD0YM61</accession>
<dbReference type="InterPro" id="IPR006439">
    <property type="entry name" value="HAD-SF_hydro_IA"/>
</dbReference>
<dbReference type="SFLD" id="SFLDS00003">
    <property type="entry name" value="Haloacid_Dehalogenase"/>
    <property type="match status" value="1"/>
</dbReference>
<evidence type="ECO:0000313" key="2">
    <source>
        <dbReference type="Proteomes" id="UP001558652"/>
    </source>
</evidence>
<dbReference type="Gene3D" id="1.10.150.240">
    <property type="entry name" value="Putative phosphatase, domain 2"/>
    <property type="match status" value="1"/>
</dbReference>
<dbReference type="Proteomes" id="UP001558652">
    <property type="component" value="Unassembled WGS sequence"/>
</dbReference>
<protein>
    <recommendedName>
        <fullName evidence="3">Pseudouridine-5'-phosphatase</fullName>
    </recommendedName>
</protein>
<dbReference type="InterPro" id="IPR036412">
    <property type="entry name" value="HAD-like_sf"/>
</dbReference>
<dbReference type="InterPro" id="IPR023198">
    <property type="entry name" value="PGP-like_dom2"/>
</dbReference>
<reference evidence="1 2" key="1">
    <citation type="submission" date="2024-07" db="EMBL/GenBank/DDBJ databases">
        <title>Chromosome-level genome assembly of the water stick insect Ranatra chinensis (Heteroptera: Nepidae).</title>
        <authorList>
            <person name="Liu X."/>
        </authorList>
    </citation>
    <scope>NUCLEOTIDE SEQUENCE [LARGE SCALE GENOMIC DNA]</scope>
    <source>
        <strain evidence="1">Cailab_2021Rc</strain>
        <tissue evidence="1">Muscle</tissue>
    </source>
</reference>
<evidence type="ECO:0000313" key="1">
    <source>
        <dbReference type="EMBL" id="KAL1132324.1"/>
    </source>
</evidence>
<dbReference type="EMBL" id="JBFDAA010000005">
    <property type="protein sequence ID" value="KAL1132324.1"/>
    <property type="molecule type" value="Genomic_DNA"/>
</dbReference>
<dbReference type="PANTHER" id="PTHR18901">
    <property type="entry name" value="2-DEOXYGLUCOSE-6-PHOSPHATE PHOSPHATASE 2"/>
    <property type="match status" value="1"/>
</dbReference>
<dbReference type="InterPro" id="IPR023214">
    <property type="entry name" value="HAD_sf"/>
</dbReference>
<evidence type="ECO:0008006" key="3">
    <source>
        <dbReference type="Google" id="ProtNLM"/>
    </source>
</evidence>
<keyword evidence="2" id="KW-1185">Reference proteome</keyword>
<dbReference type="SFLD" id="SFLDG01135">
    <property type="entry name" value="C1.5.6:_HAD__Beta-PGM__Phospha"/>
    <property type="match status" value="1"/>
</dbReference>
<proteinExistence type="predicted"/>
<dbReference type="AlphaFoldDB" id="A0ABD0YM61"/>